<gene>
    <name evidence="2" type="ORF">Sradi_4546000</name>
</gene>
<reference evidence="2" key="2">
    <citation type="journal article" date="2024" name="Plant">
        <title>Genomic evolution and insights into agronomic trait innovations of Sesamum species.</title>
        <authorList>
            <person name="Miao H."/>
            <person name="Wang L."/>
            <person name="Qu L."/>
            <person name="Liu H."/>
            <person name="Sun Y."/>
            <person name="Le M."/>
            <person name="Wang Q."/>
            <person name="Wei S."/>
            <person name="Zheng Y."/>
            <person name="Lin W."/>
            <person name="Duan Y."/>
            <person name="Cao H."/>
            <person name="Xiong S."/>
            <person name="Wang X."/>
            <person name="Wei L."/>
            <person name="Li C."/>
            <person name="Ma Q."/>
            <person name="Ju M."/>
            <person name="Zhao R."/>
            <person name="Li G."/>
            <person name="Mu C."/>
            <person name="Tian Q."/>
            <person name="Mei H."/>
            <person name="Zhang T."/>
            <person name="Gao T."/>
            <person name="Zhang H."/>
        </authorList>
    </citation>
    <scope>NUCLEOTIDE SEQUENCE</scope>
    <source>
        <strain evidence="2">G02</strain>
    </source>
</reference>
<accession>A0AAW2N8I9</accession>
<dbReference type="Pfam" id="PF13963">
    <property type="entry name" value="Transpos_assoc"/>
    <property type="match status" value="1"/>
</dbReference>
<protein>
    <recommendedName>
        <fullName evidence="1">Transposase-associated domain-containing protein</fullName>
    </recommendedName>
</protein>
<dbReference type="InterPro" id="IPR029480">
    <property type="entry name" value="Transpos_assoc"/>
</dbReference>
<reference evidence="2" key="1">
    <citation type="submission" date="2020-06" db="EMBL/GenBank/DDBJ databases">
        <authorList>
            <person name="Li T."/>
            <person name="Hu X."/>
            <person name="Zhang T."/>
            <person name="Song X."/>
            <person name="Zhang H."/>
            <person name="Dai N."/>
            <person name="Sheng W."/>
            <person name="Hou X."/>
            <person name="Wei L."/>
        </authorList>
    </citation>
    <scope>NUCLEOTIDE SEQUENCE</scope>
    <source>
        <strain evidence="2">G02</strain>
        <tissue evidence="2">Leaf</tissue>
    </source>
</reference>
<name>A0AAW2N8I9_SESRA</name>
<comment type="caution">
    <text evidence="2">The sequence shown here is derived from an EMBL/GenBank/DDBJ whole genome shotgun (WGS) entry which is preliminary data.</text>
</comment>
<sequence length="182" mass="20865">MHENNLPNRASLTPEFEYGVTAFIKWVKSQHAYMDGEKIKYPCRKCKNEVFKTPNEVNFDLYMKGFLPEYYNRTSHDEERVQEYFQTVTVPPFQDKQTRPAPTEEGTSTHWGDATQIDWAQTMIFDVVGPAFCSSNYNQDDALDDGIRSYPTNAGPSSYYGGGPYNYVFGLPDRFHDVVPAA</sequence>
<dbReference type="EMBL" id="JACGWJ010000020">
    <property type="protein sequence ID" value="KAL0340292.1"/>
    <property type="molecule type" value="Genomic_DNA"/>
</dbReference>
<evidence type="ECO:0000313" key="2">
    <source>
        <dbReference type="EMBL" id="KAL0340292.1"/>
    </source>
</evidence>
<evidence type="ECO:0000259" key="1">
    <source>
        <dbReference type="Pfam" id="PF13963"/>
    </source>
</evidence>
<dbReference type="AlphaFoldDB" id="A0AAW2N8I9"/>
<organism evidence="2">
    <name type="scientific">Sesamum radiatum</name>
    <name type="common">Black benniseed</name>
    <dbReference type="NCBI Taxonomy" id="300843"/>
    <lineage>
        <taxon>Eukaryota</taxon>
        <taxon>Viridiplantae</taxon>
        <taxon>Streptophyta</taxon>
        <taxon>Embryophyta</taxon>
        <taxon>Tracheophyta</taxon>
        <taxon>Spermatophyta</taxon>
        <taxon>Magnoliopsida</taxon>
        <taxon>eudicotyledons</taxon>
        <taxon>Gunneridae</taxon>
        <taxon>Pentapetalae</taxon>
        <taxon>asterids</taxon>
        <taxon>lamiids</taxon>
        <taxon>Lamiales</taxon>
        <taxon>Pedaliaceae</taxon>
        <taxon>Sesamum</taxon>
    </lineage>
</organism>
<proteinExistence type="predicted"/>
<feature type="domain" description="Transposase-associated" evidence="1">
    <location>
        <begin position="10"/>
        <end position="78"/>
    </location>
</feature>